<dbReference type="OrthoDB" id="3918601at2759"/>
<dbReference type="InterPro" id="IPR049326">
    <property type="entry name" value="Rhodopsin_dom_fungi"/>
</dbReference>
<dbReference type="PANTHER" id="PTHR38794:SF1">
    <property type="entry name" value="INTEGRAL MEMBRANE PROTEIN"/>
    <property type="match status" value="1"/>
</dbReference>
<reference evidence="3 4" key="1">
    <citation type="submission" date="2016-05" db="EMBL/GenBank/DDBJ databases">
        <title>Comparative analysis of secretome profiles of manganese(II)-oxidizing ascomycete fungi.</title>
        <authorList>
            <consortium name="DOE Joint Genome Institute"/>
            <person name="Zeiner C.A."/>
            <person name="Purvine S.O."/>
            <person name="Zink E.M."/>
            <person name="Wu S."/>
            <person name="Pasa-Tolic L."/>
            <person name="Chaput D.L."/>
            <person name="Haridas S."/>
            <person name="Grigoriev I.V."/>
            <person name="Santelli C.M."/>
            <person name="Hansel C.M."/>
        </authorList>
    </citation>
    <scope>NUCLEOTIDE SEQUENCE [LARGE SCALE GENOMIC DNA]</scope>
    <source>
        <strain evidence="3 4">AP3s5-JAC2a</strain>
    </source>
</reference>
<evidence type="ECO:0000313" key="4">
    <source>
        <dbReference type="Proteomes" id="UP000077069"/>
    </source>
</evidence>
<keyword evidence="1" id="KW-0472">Membrane</keyword>
<dbReference type="AlphaFoldDB" id="A0A177C0I4"/>
<protein>
    <recommendedName>
        <fullName evidence="2">Rhodopsin domain-containing protein</fullName>
    </recommendedName>
</protein>
<feature type="transmembrane region" description="Helical" evidence="1">
    <location>
        <begin position="61"/>
        <end position="87"/>
    </location>
</feature>
<feature type="transmembrane region" description="Helical" evidence="1">
    <location>
        <begin position="21"/>
        <end position="41"/>
    </location>
</feature>
<keyword evidence="1" id="KW-1133">Transmembrane helix</keyword>
<name>A0A177C0I4_9PLEO</name>
<feature type="non-terminal residue" evidence="3">
    <location>
        <position position="1"/>
    </location>
</feature>
<dbReference type="InParanoid" id="A0A177C0I4"/>
<organism evidence="3 4">
    <name type="scientific">Paraphaeosphaeria sporulosa</name>
    <dbReference type="NCBI Taxonomy" id="1460663"/>
    <lineage>
        <taxon>Eukaryota</taxon>
        <taxon>Fungi</taxon>
        <taxon>Dikarya</taxon>
        <taxon>Ascomycota</taxon>
        <taxon>Pezizomycotina</taxon>
        <taxon>Dothideomycetes</taxon>
        <taxon>Pleosporomycetidae</taxon>
        <taxon>Pleosporales</taxon>
        <taxon>Massarineae</taxon>
        <taxon>Didymosphaeriaceae</taxon>
        <taxon>Paraphaeosphaeria</taxon>
    </lineage>
</organism>
<evidence type="ECO:0000256" key="1">
    <source>
        <dbReference type="SAM" id="Phobius"/>
    </source>
</evidence>
<dbReference type="Pfam" id="PF20684">
    <property type="entry name" value="Fung_rhodopsin"/>
    <property type="match status" value="1"/>
</dbReference>
<dbReference type="PANTHER" id="PTHR38794">
    <property type="entry name" value="INTEGRAL MEMBRANE PROTEIN"/>
    <property type="match status" value="1"/>
</dbReference>
<feature type="domain" description="Rhodopsin" evidence="2">
    <location>
        <begin position="1"/>
        <end position="163"/>
    </location>
</feature>
<dbReference type="RefSeq" id="XP_018031106.1">
    <property type="nucleotide sequence ID" value="XM_018173513.1"/>
</dbReference>
<dbReference type="STRING" id="1460663.A0A177C0I4"/>
<evidence type="ECO:0000313" key="3">
    <source>
        <dbReference type="EMBL" id="OAG00741.1"/>
    </source>
</evidence>
<feature type="transmembrane region" description="Helical" evidence="1">
    <location>
        <begin position="133"/>
        <end position="158"/>
    </location>
</feature>
<sequence>LSIIAFLFALTPDRTHRLISGVLMWVVSACMLTSVFGFGFQCNVPHTWKFVGNVCIHRIRFYTVVEVINTLLDLILAFFPSFIILGLRIDQKRKFITIGFYMILSMRLSNFISIIAAIITQLVVMYTRSEDPFLSWTFALAVQIIQTLSIVTACGPYLKPFLQSINSGMIGNDDIRRRYGRATRDYYNIN</sequence>
<gene>
    <name evidence="3" type="ORF">CC84DRAFT_1053855</name>
</gene>
<keyword evidence="4" id="KW-1185">Reference proteome</keyword>
<keyword evidence="1" id="KW-0812">Transmembrane</keyword>
<evidence type="ECO:0000259" key="2">
    <source>
        <dbReference type="Pfam" id="PF20684"/>
    </source>
</evidence>
<dbReference type="EMBL" id="KV441559">
    <property type="protein sequence ID" value="OAG00741.1"/>
    <property type="molecule type" value="Genomic_DNA"/>
</dbReference>
<accession>A0A177C0I4</accession>
<dbReference type="GeneID" id="28756999"/>
<feature type="non-terminal residue" evidence="3">
    <location>
        <position position="190"/>
    </location>
</feature>
<dbReference type="Proteomes" id="UP000077069">
    <property type="component" value="Unassembled WGS sequence"/>
</dbReference>
<proteinExistence type="predicted"/>